<evidence type="ECO:0000259" key="5">
    <source>
        <dbReference type="PROSITE" id="PS50893"/>
    </source>
</evidence>
<dbReference type="EMBL" id="LNQE01001123">
    <property type="protein sequence ID" value="KUG20955.1"/>
    <property type="molecule type" value="Genomic_DNA"/>
</dbReference>
<accession>A0A0W8FJ96</accession>
<reference evidence="6" key="1">
    <citation type="journal article" date="2015" name="Proc. Natl. Acad. Sci. U.S.A.">
        <title>Networks of energetic and metabolic interactions define dynamics in microbial communities.</title>
        <authorList>
            <person name="Embree M."/>
            <person name="Liu J.K."/>
            <person name="Al-Bassam M.M."/>
            <person name="Zengler K."/>
        </authorList>
    </citation>
    <scope>NUCLEOTIDE SEQUENCE</scope>
</reference>
<name>A0A0W8FJ96_9ZZZZ</name>
<evidence type="ECO:0000313" key="6">
    <source>
        <dbReference type="EMBL" id="KUG20955.1"/>
    </source>
</evidence>
<dbReference type="AlphaFoldDB" id="A0A0W8FJ96"/>
<dbReference type="Pfam" id="PF00005">
    <property type="entry name" value="ABC_tran"/>
    <property type="match status" value="1"/>
</dbReference>
<keyword evidence="3" id="KW-0547">Nucleotide-binding</keyword>
<dbReference type="InterPro" id="IPR050153">
    <property type="entry name" value="Metal_Ion_Import_ABC"/>
</dbReference>
<evidence type="ECO:0000256" key="4">
    <source>
        <dbReference type="ARBA" id="ARBA00022840"/>
    </source>
</evidence>
<dbReference type="InterPro" id="IPR003439">
    <property type="entry name" value="ABC_transporter-like_ATP-bd"/>
</dbReference>
<dbReference type="InterPro" id="IPR017871">
    <property type="entry name" value="ABC_transporter-like_CS"/>
</dbReference>
<dbReference type="PANTHER" id="PTHR42734:SF17">
    <property type="entry name" value="METAL TRANSPORT SYSTEM ATP-BINDING PROTEIN TM_0124-RELATED"/>
    <property type="match status" value="1"/>
</dbReference>
<comment type="caution">
    <text evidence="6">The sequence shown here is derived from an EMBL/GenBank/DDBJ whole genome shotgun (WGS) entry which is preliminary data.</text>
</comment>
<dbReference type="FunFam" id="3.40.50.300:FF:000134">
    <property type="entry name" value="Iron-enterobactin ABC transporter ATP-binding protein"/>
    <property type="match status" value="1"/>
</dbReference>
<keyword evidence="2" id="KW-0813">Transport</keyword>
<protein>
    <submittedName>
        <fullName evidence="6">Zinc abc transporter, atp-binding protein znuc</fullName>
    </submittedName>
</protein>
<dbReference type="PROSITE" id="PS50893">
    <property type="entry name" value="ABC_TRANSPORTER_2"/>
    <property type="match status" value="1"/>
</dbReference>
<evidence type="ECO:0000256" key="3">
    <source>
        <dbReference type="ARBA" id="ARBA00022741"/>
    </source>
</evidence>
<dbReference type="GO" id="GO:0016887">
    <property type="term" value="F:ATP hydrolysis activity"/>
    <property type="evidence" value="ECO:0007669"/>
    <property type="project" value="InterPro"/>
</dbReference>
<feature type="domain" description="ABC transporter" evidence="5">
    <location>
        <begin position="1"/>
        <end position="231"/>
    </location>
</feature>
<dbReference type="InterPro" id="IPR027417">
    <property type="entry name" value="P-loop_NTPase"/>
</dbReference>
<proteinExistence type="inferred from homology"/>
<dbReference type="Gene3D" id="3.40.50.300">
    <property type="entry name" value="P-loop containing nucleotide triphosphate hydrolases"/>
    <property type="match status" value="1"/>
</dbReference>
<comment type="similarity">
    <text evidence="1">Belongs to the ABC transporter superfamily.</text>
</comment>
<evidence type="ECO:0000256" key="1">
    <source>
        <dbReference type="ARBA" id="ARBA00005417"/>
    </source>
</evidence>
<organism evidence="6">
    <name type="scientific">hydrocarbon metagenome</name>
    <dbReference type="NCBI Taxonomy" id="938273"/>
    <lineage>
        <taxon>unclassified sequences</taxon>
        <taxon>metagenomes</taxon>
        <taxon>ecological metagenomes</taxon>
    </lineage>
</organism>
<dbReference type="PROSITE" id="PS00211">
    <property type="entry name" value="ABC_TRANSPORTER_1"/>
    <property type="match status" value="1"/>
</dbReference>
<dbReference type="PANTHER" id="PTHR42734">
    <property type="entry name" value="METAL TRANSPORT SYSTEM ATP-BINDING PROTEIN TM_0124-RELATED"/>
    <property type="match status" value="1"/>
</dbReference>
<dbReference type="CDD" id="cd03235">
    <property type="entry name" value="ABC_Metallic_Cations"/>
    <property type="match status" value="1"/>
</dbReference>
<sequence length="248" mass="27807">MKDLVVRYNGQPILEGVNLTVYEGDFYAIIGPNGGGKTTLLRAILGLIRPDQGEIRIKGGSPLEMRDLLGYVPQYRTFDFRFPITVMEMVLTGRLGKIRGIARRYGRQDYRAAEEALATMGISALAGREVDGLSGGELQRAIIARALAGEPEILLLDEPTVYVDVPTETQFYEILDRLRRRMTILLVTHDIGVIAACVNKVACLNRRLYTHDSNEITEDMLQAAYHCPVDLIAHGVPHRVFREHEDRD</sequence>
<evidence type="ECO:0000256" key="2">
    <source>
        <dbReference type="ARBA" id="ARBA00022448"/>
    </source>
</evidence>
<dbReference type="SUPFAM" id="SSF52540">
    <property type="entry name" value="P-loop containing nucleoside triphosphate hydrolases"/>
    <property type="match status" value="1"/>
</dbReference>
<dbReference type="GO" id="GO:0005524">
    <property type="term" value="F:ATP binding"/>
    <property type="evidence" value="ECO:0007669"/>
    <property type="project" value="UniProtKB-KW"/>
</dbReference>
<dbReference type="InterPro" id="IPR003593">
    <property type="entry name" value="AAA+_ATPase"/>
</dbReference>
<gene>
    <name evidence="6" type="ORF">ASZ90_009299</name>
</gene>
<keyword evidence="4 6" id="KW-0067">ATP-binding</keyword>
<dbReference type="SMART" id="SM00382">
    <property type="entry name" value="AAA"/>
    <property type="match status" value="1"/>
</dbReference>